<evidence type="ECO:0000256" key="1">
    <source>
        <dbReference type="SAM" id="Coils"/>
    </source>
</evidence>
<dbReference type="STRING" id="1121409.SAMN02745124_00467"/>
<organism evidence="2 3">
    <name type="scientific">Desulfofustis glycolicus DSM 9705</name>
    <dbReference type="NCBI Taxonomy" id="1121409"/>
    <lineage>
        <taxon>Bacteria</taxon>
        <taxon>Pseudomonadati</taxon>
        <taxon>Thermodesulfobacteriota</taxon>
        <taxon>Desulfobulbia</taxon>
        <taxon>Desulfobulbales</taxon>
        <taxon>Desulfocapsaceae</taxon>
        <taxon>Desulfofustis</taxon>
    </lineage>
</organism>
<sequence>MISRSTLKSFTTVRESRRNLVIFHRPPMNAGFTKCKKLRRGFVPTIDDQPQVGHRLFFSCSIVREQTERRNDDLKEECTQLDLAVELLVEKGFDDIADAVGVFMKTAMNHERS</sequence>
<feature type="coiled-coil region" evidence="1">
    <location>
        <begin position="64"/>
        <end position="91"/>
    </location>
</feature>
<name>A0A1M5SP81_9BACT</name>
<dbReference type="Proteomes" id="UP000184139">
    <property type="component" value="Unassembled WGS sequence"/>
</dbReference>
<keyword evidence="3" id="KW-1185">Reference proteome</keyword>
<proteinExistence type="predicted"/>
<keyword evidence="1" id="KW-0175">Coiled coil</keyword>
<dbReference type="AlphaFoldDB" id="A0A1M5SP81"/>
<gene>
    <name evidence="2" type="ORF">SAMN02745124_00467</name>
</gene>
<protein>
    <submittedName>
        <fullName evidence="2">Uncharacterized protein</fullName>
    </submittedName>
</protein>
<dbReference type="EMBL" id="FQXS01000001">
    <property type="protein sequence ID" value="SHH40344.1"/>
    <property type="molecule type" value="Genomic_DNA"/>
</dbReference>
<evidence type="ECO:0000313" key="2">
    <source>
        <dbReference type="EMBL" id="SHH40344.1"/>
    </source>
</evidence>
<evidence type="ECO:0000313" key="3">
    <source>
        <dbReference type="Proteomes" id="UP000184139"/>
    </source>
</evidence>
<reference evidence="2 3" key="1">
    <citation type="submission" date="2016-11" db="EMBL/GenBank/DDBJ databases">
        <authorList>
            <person name="Jaros S."/>
            <person name="Januszkiewicz K."/>
            <person name="Wedrychowicz H."/>
        </authorList>
    </citation>
    <scope>NUCLEOTIDE SEQUENCE [LARGE SCALE GENOMIC DNA]</scope>
    <source>
        <strain evidence="2 3">DSM 9705</strain>
    </source>
</reference>
<accession>A0A1M5SP81</accession>